<proteinExistence type="predicted"/>
<gene>
    <name evidence="1" type="ORF">N7G274_005163</name>
</gene>
<name>A0ABR4A844_9LECA</name>
<dbReference type="InterPro" id="IPR036397">
    <property type="entry name" value="RNaseH_sf"/>
</dbReference>
<organism evidence="1 2">
    <name type="scientific">Stereocaulon virgatum</name>
    <dbReference type="NCBI Taxonomy" id="373712"/>
    <lineage>
        <taxon>Eukaryota</taxon>
        <taxon>Fungi</taxon>
        <taxon>Dikarya</taxon>
        <taxon>Ascomycota</taxon>
        <taxon>Pezizomycotina</taxon>
        <taxon>Lecanoromycetes</taxon>
        <taxon>OSLEUM clade</taxon>
        <taxon>Lecanoromycetidae</taxon>
        <taxon>Lecanorales</taxon>
        <taxon>Lecanorineae</taxon>
        <taxon>Stereocaulaceae</taxon>
        <taxon>Stereocaulon</taxon>
    </lineage>
</organism>
<keyword evidence="2" id="KW-1185">Reference proteome</keyword>
<protein>
    <submittedName>
        <fullName evidence="1">Uncharacterized protein</fullName>
    </submittedName>
</protein>
<dbReference type="EMBL" id="JBEFKJ010000015">
    <property type="protein sequence ID" value="KAL2041975.1"/>
    <property type="molecule type" value="Genomic_DNA"/>
</dbReference>
<sequence length="194" mass="22511">MLISPSQNPVLNETMKLSSTTTTSHLASAVCREILLGELMEVGATSRAILGKKYQSSSVDNFWQYVFFTDEAHIDPISTIQGHVLRPPGTRYEPQNIQQRGEKNGVKLHIAAWVNWHGKRELQFYNNENNHTVRPRRPTKPRKSKYETGKDFAQRIREWEASLPYKREYKPKGNSMTQKYYCERLLPYHIDAIS</sequence>
<dbReference type="Gene3D" id="3.30.420.10">
    <property type="entry name" value="Ribonuclease H-like superfamily/Ribonuclease H"/>
    <property type="match status" value="1"/>
</dbReference>
<reference evidence="1 2" key="1">
    <citation type="submission" date="2024-09" db="EMBL/GenBank/DDBJ databases">
        <title>Rethinking Asexuality: The Enigmatic Case of Functional Sexual Genes in Lepraria (Stereocaulaceae).</title>
        <authorList>
            <person name="Doellman M."/>
            <person name="Sun Y."/>
            <person name="Barcenas-Pena A."/>
            <person name="Lumbsch H.T."/>
            <person name="Grewe F."/>
        </authorList>
    </citation>
    <scope>NUCLEOTIDE SEQUENCE [LARGE SCALE GENOMIC DNA]</scope>
    <source>
        <strain evidence="1 2">Mercado 3170</strain>
    </source>
</reference>
<accession>A0ABR4A844</accession>
<dbReference type="Proteomes" id="UP001590950">
    <property type="component" value="Unassembled WGS sequence"/>
</dbReference>
<evidence type="ECO:0000313" key="2">
    <source>
        <dbReference type="Proteomes" id="UP001590950"/>
    </source>
</evidence>
<evidence type="ECO:0000313" key="1">
    <source>
        <dbReference type="EMBL" id="KAL2041975.1"/>
    </source>
</evidence>
<comment type="caution">
    <text evidence="1">The sequence shown here is derived from an EMBL/GenBank/DDBJ whole genome shotgun (WGS) entry which is preliminary data.</text>
</comment>